<organism evidence="1 2">
    <name type="scientific">Flavobacterium degerlachei</name>
    <dbReference type="NCBI Taxonomy" id="229203"/>
    <lineage>
        <taxon>Bacteria</taxon>
        <taxon>Pseudomonadati</taxon>
        <taxon>Bacteroidota</taxon>
        <taxon>Flavobacteriia</taxon>
        <taxon>Flavobacteriales</taxon>
        <taxon>Flavobacteriaceae</taxon>
        <taxon>Flavobacterium</taxon>
    </lineage>
</organism>
<evidence type="ECO:0008006" key="3">
    <source>
        <dbReference type="Google" id="ProtNLM"/>
    </source>
</evidence>
<gene>
    <name evidence="1" type="ORF">SAMN05444338_10755</name>
</gene>
<evidence type="ECO:0000313" key="2">
    <source>
        <dbReference type="Proteomes" id="UP000198569"/>
    </source>
</evidence>
<evidence type="ECO:0000313" key="1">
    <source>
        <dbReference type="EMBL" id="SDX11154.1"/>
    </source>
</evidence>
<proteinExistence type="predicted"/>
<keyword evidence="2" id="KW-1185">Reference proteome</keyword>
<protein>
    <recommendedName>
        <fullName evidence="3">Phage virion morphogenesis family protein</fullName>
    </recommendedName>
</protein>
<dbReference type="RefSeq" id="WP_091431783.1">
    <property type="nucleotide sequence ID" value="NZ_FNMV01000007.1"/>
</dbReference>
<dbReference type="STRING" id="229203.SAMN05444338_10755"/>
<reference evidence="2" key="1">
    <citation type="submission" date="2016-10" db="EMBL/GenBank/DDBJ databases">
        <authorList>
            <person name="Varghese N."/>
            <person name="Submissions S."/>
        </authorList>
    </citation>
    <scope>NUCLEOTIDE SEQUENCE [LARGE SCALE GENOMIC DNA]</scope>
    <source>
        <strain evidence="2">DSM 15718</strain>
    </source>
</reference>
<dbReference type="EMBL" id="FNMV01000007">
    <property type="protein sequence ID" value="SDX11154.1"/>
    <property type="molecule type" value="Genomic_DNA"/>
</dbReference>
<dbReference type="OrthoDB" id="964176at2"/>
<dbReference type="AlphaFoldDB" id="A0A1H2Z2N6"/>
<dbReference type="Proteomes" id="UP000198569">
    <property type="component" value="Unassembled WGS sequence"/>
</dbReference>
<sequence>MQDFIKNILSDIRIDLTDEFDRNFERKAFFDKPWENSKIPNHKGSLMMRTGKLRRSIRSKQSNNDISWSSSLPYASLQNEGGEIEVTAKMKRFFWAMFYKANGAVTASGKGERNKRLSQEAQTWRALALQKVGAKMKIKQRQFIGDHPQVRKRVEHVIDKNMKELEKDIFNKLKR</sequence>
<name>A0A1H2Z2N6_9FLAO</name>
<accession>A0A1H2Z2N6</accession>